<evidence type="ECO:0000259" key="13">
    <source>
        <dbReference type="Pfam" id="PF02223"/>
    </source>
</evidence>
<reference evidence="14 15" key="1">
    <citation type="submission" date="2017-10" db="EMBL/GenBank/DDBJ databases">
        <title>Novel microbial diversity and functional potential in the marine mammal oral microbiome.</title>
        <authorList>
            <person name="Dudek N.K."/>
            <person name="Sun C.L."/>
            <person name="Burstein D."/>
            <person name="Kantor R.S."/>
            <person name="Aliaga Goltsman D.S."/>
            <person name="Bik E.M."/>
            <person name="Thomas B.C."/>
            <person name="Banfield J.F."/>
            <person name="Relman D.A."/>
        </authorList>
    </citation>
    <scope>NUCLEOTIDE SEQUENCE [LARGE SCALE GENOMIC DNA]</scope>
    <source>
        <strain evidence="14">DOLJORAL78_47_21</strain>
    </source>
</reference>
<evidence type="ECO:0000256" key="5">
    <source>
        <dbReference type="ARBA" id="ARBA00022727"/>
    </source>
</evidence>
<dbReference type="PANTHER" id="PTHR10344">
    <property type="entry name" value="THYMIDYLATE KINASE"/>
    <property type="match status" value="1"/>
</dbReference>
<dbReference type="InterPro" id="IPR039430">
    <property type="entry name" value="Thymidylate_kin-like_dom"/>
</dbReference>
<evidence type="ECO:0000256" key="10">
    <source>
        <dbReference type="ARBA" id="ARBA00048743"/>
    </source>
</evidence>
<keyword evidence="6 12" id="KW-0547">Nucleotide-binding</keyword>
<evidence type="ECO:0000256" key="4">
    <source>
        <dbReference type="ARBA" id="ARBA00022679"/>
    </source>
</evidence>
<evidence type="ECO:0000313" key="14">
    <source>
        <dbReference type="EMBL" id="PIE23781.1"/>
    </source>
</evidence>
<evidence type="ECO:0000256" key="6">
    <source>
        <dbReference type="ARBA" id="ARBA00022741"/>
    </source>
</evidence>
<evidence type="ECO:0000256" key="11">
    <source>
        <dbReference type="ARBA" id="ARBA00057735"/>
    </source>
</evidence>
<dbReference type="InterPro" id="IPR018094">
    <property type="entry name" value="Thymidylate_kinase"/>
</dbReference>
<keyword evidence="7 12" id="KW-0418">Kinase</keyword>
<dbReference type="EMBL" id="PDSH01000019">
    <property type="protein sequence ID" value="PIE23781.1"/>
    <property type="molecule type" value="Genomic_DNA"/>
</dbReference>
<dbReference type="NCBIfam" id="TIGR00041">
    <property type="entry name" value="DTMP_kinase"/>
    <property type="match status" value="1"/>
</dbReference>
<comment type="caution">
    <text evidence="14">The sequence shown here is derived from an EMBL/GenBank/DDBJ whole genome shotgun (WGS) entry which is preliminary data.</text>
</comment>
<dbReference type="AlphaFoldDB" id="A0A2G6JK11"/>
<dbReference type="EC" id="2.7.4.9" evidence="2 12"/>
<evidence type="ECO:0000256" key="12">
    <source>
        <dbReference type="HAMAP-Rule" id="MF_00165"/>
    </source>
</evidence>
<dbReference type="GO" id="GO:0005829">
    <property type="term" value="C:cytosol"/>
    <property type="evidence" value="ECO:0007669"/>
    <property type="project" value="TreeGrafter"/>
</dbReference>
<keyword evidence="8 12" id="KW-0067">ATP-binding</keyword>
<dbReference type="Pfam" id="PF02223">
    <property type="entry name" value="Thymidylate_kin"/>
    <property type="match status" value="1"/>
</dbReference>
<feature type="domain" description="Thymidylate kinase-like" evidence="13">
    <location>
        <begin position="12"/>
        <end position="201"/>
    </location>
</feature>
<organism evidence="14 15">
    <name type="scientific">Neptuniibacter caesariensis</name>
    <dbReference type="NCBI Taxonomy" id="207954"/>
    <lineage>
        <taxon>Bacteria</taxon>
        <taxon>Pseudomonadati</taxon>
        <taxon>Pseudomonadota</taxon>
        <taxon>Gammaproteobacteria</taxon>
        <taxon>Oceanospirillales</taxon>
        <taxon>Oceanospirillaceae</taxon>
        <taxon>Neptuniibacter</taxon>
    </lineage>
</organism>
<evidence type="ECO:0000256" key="2">
    <source>
        <dbReference type="ARBA" id="ARBA00012980"/>
    </source>
</evidence>
<protein>
    <recommendedName>
        <fullName evidence="3 12">Thymidylate kinase</fullName>
        <ecNumber evidence="2 12">2.7.4.9</ecNumber>
    </recommendedName>
    <alternativeName>
        <fullName evidence="9 12">dTMP kinase</fullName>
    </alternativeName>
</protein>
<comment type="function">
    <text evidence="11 12">Phosphorylation of dTMP to form dTDP in both de novo and salvage pathways of dTTP synthesis.</text>
</comment>
<sequence>MNSEVKGRFITVEGTEGVGKSTNIDYVCKLLKGRGIEVVLTREPGGTPLAEELRELLLSPREERVSEDTELLLMFAARAQHLENIIRPALARGAWVISDRFTDATFAYQGGGRGVNLAHIEALESIVQHGLQPDLTLLLDLDVSVGLSRASQRSAPDRFEQEKITFFEKVRNAYLTRAEKDPNRFAVIDASNDIQGVQGQIASAISAFMERCYE</sequence>
<dbReference type="HAMAP" id="MF_00165">
    <property type="entry name" value="Thymidylate_kinase"/>
    <property type="match status" value="1"/>
</dbReference>
<dbReference type="CDD" id="cd01672">
    <property type="entry name" value="TMPK"/>
    <property type="match status" value="1"/>
</dbReference>
<dbReference type="GO" id="GO:0005524">
    <property type="term" value="F:ATP binding"/>
    <property type="evidence" value="ECO:0007669"/>
    <property type="project" value="UniProtKB-UniRule"/>
</dbReference>
<dbReference type="GO" id="GO:0004798">
    <property type="term" value="F:dTMP kinase activity"/>
    <property type="evidence" value="ECO:0007669"/>
    <property type="project" value="UniProtKB-UniRule"/>
</dbReference>
<dbReference type="SUPFAM" id="SSF52540">
    <property type="entry name" value="P-loop containing nucleoside triphosphate hydrolases"/>
    <property type="match status" value="1"/>
</dbReference>
<evidence type="ECO:0000256" key="7">
    <source>
        <dbReference type="ARBA" id="ARBA00022777"/>
    </source>
</evidence>
<dbReference type="GO" id="GO:0006235">
    <property type="term" value="P:dTTP biosynthetic process"/>
    <property type="evidence" value="ECO:0007669"/>
    <property type="project" value="UniProtKB-UniRule"/>
</dbReference>
<dbReference type="GO" id="GO:0006227">
    <property type="term" value="P:dUDP biosynthetic process"/>
    <property type="evidence" value="ECO:0007669"/>
    <property type="project" value="TreeGrafter"/>
</dbReference>
<dbReference type="STRING" id="207954.MED92_09723"/>
<accession>A0A2G6JK11</accession>
<comment type="catalytic activity">
    <reaction evidence="10 12">
        <text>dTMP + ATP = dTDP + ADP</text>
        <dbReference type="Rhea" id="RHEA:13517"/>
        <dbReference type="ChEBI" id="CHEBI:30616"/>
        <dbReference type="ChEBI" id="CHEBI:58369"/>
        <dbReference type="ChEBI" id="CHEBI:63528"/>
        <dbReference type="ChEBI" id="CHEBI:456216"/>
        <dbReference type="EC" id="2.7.4.9"/>
    </reaction>
</comment>
<gene>
    <name evidence="12" type="primary">tmk</name>
    <name evidence="14" type="ORF">CSA60_03910</name>
</gene>
<feature type="binding site" evidence="12">
    <location>
        <begin position="14"/>
        <end position="21"/>
    </location>
    <ligand>
        <name>ATP</name>
        <dbReference type="ChEBI" id="CHEBI:30616"/>
    </ligand>
</feature>
<dbReference type="InterPro" id="IPR027417">
    <property type="entry name" value="P-loop_NTPase"/>
</dbReference>
<dbReference type="FunFam" id="3.40.50.300:FF:000225">
    <property type="entry name" value="Thymidylate kinase"/>
    <property type="match status" value="1"/>
</dbReference>
<evidence type="ECO:0000256" key="1">
    <source>
        <dbReference type="ARBA" id="ARBA00009776"/>
    </source>
</evidence>
<dbReference type="Gene3D" id="3.40.50.300">
    <property type="entry name" value="P-loop containing nucleotide triphosphate hydrolases"/>
    <property type="match status" value="1"/>
</dbReference>
<proteinExistence type="inferred from homology"/>
<evidence type="ECO:0000256" key="9">
    <source>
        <dbReference type="ARBA" id="ARBA00029962"/>
    </source>
</evidence>
<evidence type="ECO:0000256" key="3">
    <source>
        <dbReference type="ARBA" id="ARBA00017144"/>
    </source>
</evidence>
<comment type="similarity">
    <text evidence="1 12">Belongs to the thymidylate kinase family.</text>
</comment>
<dbReference type="Proteomes" id="UP000243469">
    <property type="component" value="Unassembled WGS sequence"/>
</dbReference>
<dbReference type="PANTHER" id="PTHR10344:SF4">
    <property type="entry name" value="UMP-CMP KINASE 2, MITOCHONDRIAL"/>
    <property type="match status" value="1"/>
</dbReference>
<keyword evidence="4 12" id="KW-0808">Transferase</keyword>
<evidence type="ECO:0000313" key="15">
    <source>
        <dbReference type="Proteomes" id="UP000243469"/>
    </source>
</evidence>
<dbReference type="GO" id="GO:0006233">
    <property type="term" value="P:dTDP biosynthetic process"/>
    <property type="evidence" value="ECO:0007669"/>
    <property type="project" value="InterPro"/>
</dbReference>
<evidence type="ECO:0000256" key="8">
    <source>
        <dbReference type="ARBA" id="ARBA00022840"/>
    </source>
</evidence>
<name>A0A2G6JK11_NEPCE</name>
<keyword evidence="5 12" id="KW-0545">Nucleotide biosynthesis</keyword>